<evidence type="ECO:0000256" key="8">
    <source>
        <dbReference type="ARBA" id="ARBA00022989"/>
    </source>
</evidence>
<name>A0A1H3HTE2_ALLWA</name>
<reference evidence="14" key="1">
    <citation type="submission" date="2016-10" db="EMBL/GenBank/DDBJ databases">
        <authorList>
            <person name="Varghese N."/>
            <person name="Submissions S."/>
        </authorList>
    </citation>
    <scope>NUCLEOTIDE SEQUENCE [LARGE SCALE GENOMIC DNA]</scope>
    <source>
        <strain evidence="14">DSM 173</strain>
    </source>
</reference>
<evidence type="ECO:0000313" key="13">
    <source>
        <dbReference type="EMBL" id="SDY18495.1"/>
    </source>
</evidence>
<protein>
    <recommendedName>
        <fullName evidence="10">Protein TonB</fullName>
    </recommendedName>
</protein>
<dbReference type="NCBIfam" id="TIGR01352">
    <property type="entry name" value="tonB_Cterm"/>
    <property type="match status" value="1"/>
</dbReference>
<dbReference type="InterPro" id="IPR003538">
    <property type="entry name" value="TonB"/>
</dbReference>
<dbReference type="EMBL" id="FNOW01000036">
    <property type="protein sequence ID" value="SDY18495.1"/>
    <property type="molecule type" value="Genomic_DNA"/>
</dbReference>
<dbReference type="GO" id="GO:0055085">
    <property type="term" value="P:transmembrane transport"/>
    <property type="evidence" value="ECO:0007669"/>
    <property type="project" value="InterPro"/>
</dbReference>
<evidence type="ECO:0000256" key="1">
    <source>
        <dbReference type="ARBA" id="ARBA00004383"/>
    </source>
</evidence>
<sequence length="267" mass="28285">MQALAPLPTLPLWLAMLIALGSEAALVAGLTQWLPLRRTPLPAAVPIEVSVVAVSVVSKLTDMASPDLKPVATAPVQSASPEPESKPEPPLPVRAPDPTPAPVALASPKPKSQAKLKSKSKSKPKPQVKAKPPKLKHISPPPRRASRPIPAKPTNRESANATPQVAANAPRTTGTPDGSPVAYLSNPAPDYPDAAQRLRLEGTVSLRVLVNANGQASQVLVANSSGVSSLDQAAVRTVRRWRFKPAHQNGRPISAWVRVPVRFKLNR</sequence>
<dbReference type="GO" id="GO:0015891">
    <property type="term" value="P:siderophore transport"/>
    <property type="evidence" value="ECO:0007669"/>
    <property type="project" value="InterPro"/>
</dbReference>
<dbReference type="InterPro" id="IPR037682">
    <property type="entry name" value="TonB_C"/>
</dbReference>
<keyword evidence="4 10" id="KW-1003">Cell membrane</keyword>
<evidence type="ECO:0000259" key="12">
    <source>
        <dbReference type="PROSITE" id="PS52015"/>
    </source>
</evidence>
<evidence type="ECO:0000256" key="7">
    <source>
        <dbReference type="ARBA" id="ARBA00022927"/>
    </source>
</evidence>
<keyword evidence="5 10" id="KW-0997">Cell inner membrane</keyword>
<keyword evidence="3 10" id="KW-0813">Transport</keyword>
<feature type="domain" description="TonB C-terminal" evidence="12">
    <location>
        <begin position="176"/>
        <end position="267"/>
    </location>
</feature>
<organism evidence="13 14">
    <name type="scientific">Allochromatium warmingii</name>
    <name type="common">Chromatium warmingii</name>
    <dbReference type="NCBI Taxonomy" id="61595"/>
    <lineage>
        <taxon>Bacteria</taxon>
        <taxon>Pseudomonadati</taxon>
        <taxon>Pseudomonadota</taxon>
        <taxon>Gammaproteobacteria</taxon>
        <taxon>Chromatiales</taxon>
        <taxon>Chromatiaceae</taxon>
        <taxon>Allochromatium</taxon>
    </lineage>
</organism>
<keyword evidence="10" id="KW-0735">Signal-anchor</keyword>
<feature type="compositionally biased region" description="Polar residues" evidence="11">
    <location>
        <begin position="156"/>
        <end position="176"/>
    </location>
</feature>
<dbReference type="Gene3D" id="3.30.1150.10">
    <property type="match status" value="1"/>
</dbReference>
<evidence type="ECO:0000256" key="5">
    <source>
        <dbReference type="ARBA" id="ARBA00022519"/>
    </source>
</evidence>
<evidence type="ECO:0000256" key="11">
    <source>
        <dbReference type="SAM" id="MobiDB-lite"/>
    </source>
</evidence>
<accession>A0A1H3HTE2</accession>
<keyword evidence="14" id="KW-1185">Reference proteome</keyword>
<comment type="similarity">
    <text evidence="2 10">Belongs to the TonB family.</text>
</comment>
<evidence type="ECO:0000256" key="9">
    <source>
        <dbReference type="ARBA" id="ARBA00023136"/>
    </source>
</evidence>
<proteinExistence type="inferred from homology"/>
<dbReference type="InterPro" id="IPR006260">
    <property type="entry name" value="TonB/TolA_C"/>
</dbReference>
<dbReference type="SUPFAM" id="SSF74653">
    <property type="entry name" value="TolA/TonB C-terminal domain"/>
    <property type="match status" value="1"/>
</dbReference>
<comment type="function">
    <text evidence="10">Interacts with outer membrane receptor proteins that carry out high-affinity binding and energy dependent uptake into the periplasmic space of specific substrates. It could act to transduce energy from the cytoplasmic membrane to specific energy-requiring processes in the outer membrane, resulting in the release into the periplasm of ligands bound by these outer membrane proteins.</text>
</comment>
<dbReference type="PRINTS" id="PR01374">
    <property type="entry name" value="TONBPROTEIN"/>
</dbReference>
<feature type="compositionally biased region" description="Pro residues" evidence="11">
    <location>
        <begin position="88"/>
        <end position="101"/>
    </location>
</feature>
<evidence type="ECO:0000313" key="14">
    <source>
        <dbReference type="Proteomes" id="UP000198672"/>
    </source>
</evidence>
<gene>
    <name evidence="13" type="ORF">SAMN05421644_13629</name>
</gene>
<dbReference type="InterPro" id="IPR051045">
    <property type="entry name" value="TonB-dependent_transducer"/>
</dbReference>
<dbReference type="PANTHER" id="PTHR33446:SF2">
    <property type="entry name" value="PROTEIN TONB"/>
    <property type="match status" value="1"/>
</dbReference>
<comment type="subcellular location">
    <subcellularLocation>
        <location evidence="1 10">Cell inner membrane</location>
        <topology evidence="1 10">Single-pass membrane protein</topology>
        <orientation evidence="1 10">Periplasmic side</orientation>
    </subcellularLocation>
</comment>
<dbReference type="GO" id="GO:0030288">
    <property type="term" value="C:outer membrane-bounded periplasmic space"/>
    <property type="evidence" value="ECO:0007669"/>
    <property type="project" value="InterPro"/>
</dbReference>
<dbReference type="AlphaFoldDB" id="A0A1H3HTE2"/>
<feature type="compositionally biased region" description="Basic residues" evidence="11">
    <location>
        <begin position="112"/>
        <end position="137"/>
    </location>
</feature>
<dbReference type="GO" id="GO:0098797">
    <property type="term" value="C:plasma membrane protein complex"/>
    <property type="evidence" value="ECO:0007669"/>
    <property type="project" value="TreeGrafter"/>
</dbReference>
<keyword evidence="7 10" id="KW-0653">Protein transport</keyword>
<dbReference type="STRING" id="61595.SAMN05421644_13629"/>
<dbReference type="RefSeq" id="WP_245709328.1">
    <property type="nucleotide sequence ID" value="NZ_FNOW01000036.1"/>
</dbReference>
<evidence type="ECO:0000256" key="4">
    <source>
        <dbReference type="ARBA" id="ARBA00022475"/>
    </source>
</evidence>
<evidence type="ECO:0000256" key="6">
    <source>
        <dbReference type="ARBA" id="ARBA00022692"/>
    </source>
</evidence>
<evidence type="ECO:0000256" key="2">
    <source>
        <dbReference type="ARBA" id="ARBA00006555"/>
    </source>
</evidence>
<dbReference type="Pfam" id="PF03544">
    <property type="entry name" value="TonB_C"/>
    <property type="match status" value="1"/>
</dbReference>
<dbReference type="GO" id="GO:0015031">
    <property type="term" value="P:protein transport"/>
    <property type="evidence" value="ECO:0007669"/>
    <property type="project" value="UniProtKB-UniRule"/>
</dbReference>
<dbReference type="PANTHER" id="PTHR33446">
    <property type="entry name" value="PROTEIN TONB-RELATED"/>
    <property type="match status" value="1"/>
</dbReference>
<keyword evidence="8" id="KW-1133">Transmembrane helix</keyword>
<dbReference type="PROSITE" id="PS52015">
    <property type="entry name" value="TONB_CTD"/>
    <property type="match status" value="1"/>
</dbReference>
<evidence type="ECO:0000256" key="10">
    <source>
        <dbReference type="RuleBase" id="RU362123"/>
    </source>
</evidence>
<feature type="region of interest" description="Disordered" evidence="11">
    <location>
        <begin position="68"/>
        <end position="188"/>
    </location>
</feature>
<dbReference type="Proteomes" id="UP000198672">
    <property type="component" value="Unassembled WGS sequence"/>
</dbReference>
<dbReference type="GO" id="GO:0031992">
    <property type="term" value="F:energy transducer activity"/>
    <property type="evidence" value="ECO:0007669"/>
    <property type="project" value="InterPro"/>
</dbReference>
<keyword evidence="9" id="KW-0472">Membrane</keyword>
<evidence type="ECO:0000256" key="3">
    <source>
        <dbReference type="ARBA" id="ARBA00022448"/>
    </source>
</evidence>
<keyword evidence="6" id="KW-0812">Transmembrane</keyword>